<organism evidence="1 3">
    <name type="scientific">Eisenbergiella massiliensis</name>
    <dbReference type="NCBI Taxonomy" id="1720294"/>
    <lineage>
        <taxon>Bacteria</taxon>
        <taxon>Bacillati</taxon>
        <taxon>Bacillota</taxon>
        <taxon>Clostridia</taxon>
        <taxon>Lachnospirales</taxon>
        <taxon>Lachnospiraceae</taxon>
        <taxon>Eisenbergiella</taxon>
    </lineage>
</organism>
<dbReference type="RefSeq" id="WP_021637328.1">
    <property type="nucleotide sequence ID" value="NZ_CANNOQ010000180.1"/>
</dbReference>
<evidence type="ECO:0000313" key="2">
    <source>
        <dbReference type="EMBL" id="RGE70926.1"/>
    </source>
</evidence>
<sequence>MKYKMLEHASMAEMKEKHPDWIWNRSDTHVILGVPGTLDAFKTPVEPGNSFSPGPGTYGISSWIYEDGVLYAPENMPLTDLEWKFEAGHLPVLTSCFKCGKVRVTSRLFTEGDTQISDIRDYYRIELTNSSEETAQGSLFIPIRSFGAAGGAIHSLKSSTHCVKINGAPVFVMGKEPEQFRTVSYAKTGKDISCYLKKGQLPGQWETEDASGWASGVLVYSYCLKPGESGIYDFMCRLHAGHWMVGKNLSYTEEIHWEETKERLLTFWKKKLKIGLQLPDKRFTDAFYCQLVHLYMFTVHDDPRISPVSYPLWWLRDGAYVVNALNKGGMHEFSEASCRGIAQKYAFGGFGSEGDAPGEIIWILSEHYLLTRDQEYLEDMYPHIRKKAEFLLRMLETDKPVKIHTEFTTPQMMLEPNLDMMCLPAAEGLIQGRMDNHYPIIWVNSFAYLGLSRAALCAEAAGYGEEAKKWKAAAEKLKAAIKRKSSQIFGQNDRDVNCAFWPAGWASVADKEILDKFDEFWENVRCPGGVHHPEPLWTYFEAGQAHNQLLTGRKDRAWVSIEMFLSTHTAPGLYTYHEGENDENSAQLWQRTRGWDDINYVTPHGWTAAEVFLLLRDCLIREDDGTLLIGSGIPESWLKEDFEVQNIPTYYGPVSFRYSARQNCLEVETQADKVVSCLPEDIQLIRTQKPS</sequence>
<dbReference type="EMBL" id="QVLV01000018">
    <property type="protein sequence ID" value="RGE57107.1"/>
    <property type="molecule type" value="Genomic_DNA"/>
</dbReference>
<comment type="caution">
    <text evidence="1">The sequence shown here is derived from an EMBL/GenBank/DDBJ whole genome shotgun (WGS) entry which is preliminary data.</text>
</comment>
<dbReference type="Proteomes" id="UP000260812">
    <property type="component" value="Unassembled WGS sequence"/>
</dbReference>
<dbReference type="GeneID" id="97989295"/>
<evidence type="ECO:0008006" key="5">
    <source>
        <dbReference type="Google" id="ProtNLM"/>
    </source>
</evidence>
<name>A0A3E3HZ62_9FIRM</name>
<proteinExistence type="predicted"/>
<dbReference type="Proteomes" id="UP000261166">
    <property type="component" value="Unassembled WGS sequence"/>
</dbReference>
<dbReference type="GO" id="GO:0005975">
    <property type="term" value="P:carbohydrate metabolic process"/>
    <property type="evidence" value="ECO:0007669"/>
    <property type="project" value="InterPro"/>
</dbReference>
<dbReference type="AlphaFoldDB" id="A0A3E3HZ62"/>
<dbReference type="Gene3D" id="1.50.10.10">
    <property type="match status" value="1"/>
</dbReference>
<reference evidence="1 4" key="1">
    <citation type="submission" date="2018-08" db="EMBL/GenBank/DDBJ databases">
        <title>A genome reference for cultivated species of the human gut microbiota.</title>
        <authorList>
            <person name="Zou Y."/>
            <person name="Xue W."/>
            <person name="Luo G."/>
        </authorList>
    </citation>
    <scope>NUCLEOTIDE SEQUENCE [LARGE SCALE GENOMIC DNA]</scope>
    <source>
        <strain evidence="2 4">AF26-4BH</strain>
        <strain evidence="1">TF05-5AC</strain>
    </source>
</reference>
<dbReference type="OrthoDB" id="8839685at2"/>
<protein>
    <recommendedName>
        <fullName evidence="5">Alpha-L-rhamnosidase six-hairpin glycosidase domain-containing protein</fullName>
    </recommendedName>
</protein>
<dbReference type="EMBL" id="QVLU01000013">
    <property type="protein sequence ID" value="RGE70926.1"/>
    <property type="molecule type" value="Genomic_DNA"/>
</dbReference>
<evidence type="ECO:0000313" key="4">
    <source>
        <dbReference type="Proteomes" id="UP000261166"/>
    </source>
</evidence>
<keyword evidence="3" id="KW-1185">Reference proteome</keyword>
<evidence type="ECO:0000313" key="1">
    <source>
        <dbReference type="EMBL" id="RGE57107.1"/>
    </source>
</evidence>
<gene>
    <name evidence="2" type="ORF">DWY69_15525</name>
    <name evidence="1" type="ORF">DXC51_21115</name>
</gene>
<dbReference type="InterPro" id="IPR012341">
    <property type="entry name" value="6hp_glycosidase-like_sf"/>
</dbReference>
<dbReference type="InterPro" id="IPR008928">
    <property type="entry name" value="6-hairpin_glycosidase_sf"/>
</dbReference>
<dbReference type="SUPFAM" id="SSF48208">
    <property type="entry name" value="Six-hairpin glycosidases"/>
    <property type="match status" value="1"/>
</dbReference>
<accession>A0A3E3HZ62</accession>
<evidence type="ECO:0000313" key="3">
    <source>
        <dbReference type="Proteomes" id="UP000260812"/>
    </source>
</evidence>